<sequence>MERDVRSATRLLVVDSDADEANRLVNVFRDSGQTTRAHHVTSIDALEQAFMEKKKWDLLIVSTLPVDLELASLLERIDHQSKDIPIIIISDHKGGNEEVDYLKKGIKAVVTPNHEDLLLLIANQEIENLYIRRNYRRMSIALNESERQRRQFLDDEVDAIVYIRDGLIRYVNPAFGDMLGQEEKTHYEGCSFGDYVNASEKEDVNYFLESMEETGQAVGVLQCSIVLANNEQLPIRSIIKPTSYEGAFCLSLQINTIDSSISETAKVSDKDKKKLSGLLDKNDLMERLEVSIQQAVSGKGKAALVHVMINDLEETHESKGLEISQHIESLVEEQIEQGLGVEHVGASLGAGNFILLLRTNGEAAVKEISQQMIDGVDGIPVDEVVIKASISVGATILGDTAIDSETLMVRVKHTCSQLEKEGGNRFSFFKPRKVGVVNTVDKYLAMMLSQAMKKKALKLYYQPIVSLKGSEGNYYAANFSMTDIRGREHQSSSFKMKLDNEKIWRVIDRWQLVEASKQLFEKRKDGSDTRVFIQLGGSVINDKTFISWLSSTLKKVGVPASAVMLEVGESNIVRDRKAACAFFGAAKNIGCLTSVSEFGCSVNPLELTESMDIDFIKVDQSFTNDLAADDQGVKGLKDMLVKIAKTGKQIIVPEVPDTAALAPLWHSGIDFVQGSFLSSPKEIMDYSFDSDF</sequence>
<keyword evidence="6" id="KW-1185">Reference proteome</keyword>
<dbReference type="InterPro" id="IPR029787">
    <property type="entry name" value="Nucleotide_cyclase"/>
</dbReference>
<dbReference type="PROSITE" id="PS50887">
    <property type="entry name" value="GGDEF"/>
    <property type="match status" value="1"/>
</dbReference>
<evidence type="ECO:0000256" key="1">
    <source>
        <dbReference type="PROSITE-ProRule" id="PRU00169"/>
    </source>
</evidence>
<accession>A0AA90SZ30</accession>
<dbReference type="PROSITE" id="PS50883">
    <property type="entry name" value="EAL"/>
    <property type="match status" value="1"/>
</dbReference>
<dbReference type="Gene3D" id="3.30.450.20">
    <property type="entry name" value="PAS domain"/>
    <property type="match status" value="1"/>
</dbReference>
<feature type="domain" description="EAL" evidence="3">
    <location>
        <begin position="441"/>
        <end position="692"/>
    </location>
</feature>
<dbReference type="GO" id="GO:0000160">
    <property type="term" value="P:phosphorelay signal transduction system"/>
    <property type="evidence" value="ECO:0007669"/>
    <property type="project" value="InterPro"/>
</dbReference>
<evidence type="ECO:0000313" key="5">
    <source>
        <dbReference type="EMBL" id="MDP0590308.1"/>
    </source>
</evidence>
<dbReference type="PANTHER" id="PTHR33121">
    <property type="entry name" value="CYCLIC DI-GMP PHOSPHODIESTERASE PDEF"/>
    <property type="match status" value="1"/>
</dbReference>
<proteinExistence type="predicted"/>
<evidence type="ECO:0000259" key="4">
    <source>
        <dbReference type="PROSITE" id="PS50887"/>
    </source>
</evidence>
<dbReference type="PANTHER" id="PTHR33121:SF23">
    <property type="entry name" value="CYCLIC DI-GMP PHOSPHODIESTERASE PDEB"/>
    <property type="match status" value="1"/>
</dbReference>
<dbReference type="Gene3D" id="3.20.20.450">
    <property type="entry name" value="EAL domain"/>
    <property type="match status" value="1"/>
</dbReference>
<dbReference type="SMART" id="SM00052">
    <property type="entry name" value="EAL"/>
    <property type="match status" value="1"/>
</dbReference>
<dbReference type="SUPFAM" id="SSF55785">
    <property type="entry name" value="PYP-like sensor domain (PAS domain)"/>
    <property type="match status" value="1"/>
</dbReference>
<dbReference type="EMBL" id="JASXSV010000042">
    <property type="protein sequence ID" value="MDP0590308.1"/>
    <property type="molecule type" value="Genomic_DNA"/>
</dbReference>
<dbReference type="InterPro" id="IPR011006">
    <property type="entry name" value="CheY-like_superfamily"/>
</dbReference>
<dbReference type="Proteomes" id="UP001178148">
    <property type="component" value="Unassembled WGS sequence"/>
</dbReference>
<dbReference type="InterPro" id="IPR035965">
    <property type="entry name" value="PAS-like_dom_sf"/>
</dbReference>
<dbReference type="CDD" id="cd00156">
    <property type="entry name" value="REC"/>
    <property type="match status" value="1"/>
</dbReference>
<evidence type="ECO:0000313" key="6">
    <source>
        <dbReference type="Proteomes" id="UP001178148"/>
    </source>
</evidence>
<comment type="caution">
    <text evidence="1">Lacks conserved residue(s) required for the propagation of feature annotation.</text>
</comment>
<dbReference type="Gene3D" id="3.40.50.2300">
    <property type="match status" value="1"/>
</dbReference>
<dbReference type="Gene3D" id="3.30.70.270">
    <property type="match status" value="1"/>
</dbReference>
<dbReference type="Pfam" id="PF00990">
    <property type="entry name" value="GGDEF"/>
    <property type="match status" value="1"/>
</dbReference>
<organism evidence="5 6">
    <name type="scientific">Candidatus Endonucleibacter bathymodioli</name>
    <dbReference type="NCBI Taxonomy" id="539814"/>
    <lineage>
        <taxon>Bacteria</taxon>
        <taxon>Pseudomonadati</taxon>
        <taxon>Pseudomonadota</taxon>
        <taxon>Gammaproteobacteria</taxon>
        <taxon>Oceanospirillales</taxon>
        <taxon>Endozoicomonadaceae</taxon>
        <taxon>Candidatus Endonucleibacter</taxon>
    </lineage>
</organism>
<dbReference type="SMART" id="SM00267">
    <property type="entry name" value="GGDEF"/>
    <property type="match status" value="1"/>
</dbReference>
<dbReference type="InterPro" id="IPR001789">
    <property type="entry name" value="Sig_transdc_resp-reg_receiver"/>
</dbReference>
<dbReference type="InterPro" id="IPR050706">
    <property type="entry name" value="Cyclic-di-GMP_PDE-like"/>
</dbReference>
<dbReference type="AlphaFoldDB" id="A0AA90SZ30"/>
<name>A0AA90SZ30_9GAMM</name>
<dbReference type="GO" id="GO:0071111">
    <property type="term" value="F:cyclic-guanylate-specific phosphodiesterase activity"/>
    <property type="evidence" value="ECO:0007669"/>
    <property type="project" value="InterPro"/>
</dbReference>
<dbReference type="Pfam" id="PF00563">
    <property type="entry name" value="EAL"/>
    <property type="match status" value="1"/>
</dbReference>
<dbReference type="PROSITE" id="PS50110">
    <property type="entry name" value="RESPONSE_REGULATORY"/>
    <property type="match status" value="1"/>
</dbReference>
<feature type="domain" description="GGDEF" evidence="4">
    <location>
        <begin position="300"/>
        <end position="431"/>
    </location>
</feature>
<dbReference type="CDD" id="cd01948">
    <property type="entry name" value="EAL"/>
    <property type="match status" value="1"/>
</dbReference>
<gene>
    <name evidence="5" type="ORF">QS748_14405</name>
</gene>
<protein>
    <submittedName>
        <fullName evidence="5">EAL domain-containing protein</fullName>
    </submittedName>
</protein>
<dbReference type="SUPFAM" id="SSF55073">
    <property type="entry name" value="Nucleotide cyclase"/>
    <property type="match status" value="1"/>
</dbReference>
<dbReference type="SUPFAM" id="SSF52172">
    <property type="entry name" value="CheY-like"/>
    <property type="match status" value="1"/>
</dbReference>
<reference evidence="5 6" key="1">
    <citation type="journal article" date="2023" name="bioRxiv">
        <title>An intranuclear bacterial parasite of deep-sea mussels expresses apoptosis inhibitors acquired from its host.</title>
        <authorList>
            <person name="Gonzalez Porras M.A."/>
            <person name="Assie A."/>
            <person name="Tietjen M."/>
            <person name="Violette M."/>
            <person name="Kleiner M."/>
            <person name="Gruber-Vodicka H."/>
            <person name="Dubilier N."/>
            <person name="Leisch N."/>
        </authorList>
    </citation>
    <scope>NUCLEOTIDE SEQUENCE [LARGE SCALE GENOMIC DNA]</scope>
    <source>
        <strain evidence="5">IAP13</strain>
    </source>
</reference>
<evidence type="ECO:0000259" key="2">
    <source>
        <dbReference type="PROSITE" id="PS50110"/>
    </source>
</evidence>
<dbReference type="InterPro" id="IPR001633">
    <property type="entry name" value="EAL_dom"/>
</dbReference>
<dbReference type="SUPFAM" id="SSF141868">
    <property type="entry name" value="EAL domain-like"/>
    <property type="match status" value="1"/>
</dbReference>
<comment type="caution">
    <text evidence="5">The sequence shown here is derived from an EMBL/GenBank/DDBJ whole genome shotgun (WGS) entry which is preliminary data.</text>
</comment>
<dbReference type="InterPro" id="IPR043128">
    <property type="entry name" value="Rev_trsase/Diguanyl_cyclase"/>
</dbReference>
<feature type="domain" description="Response regulatory" evidence="2">
    <location>
        <begin position="10"/>
        <end position="127"/>
    </location>
</feature>
<dbReference type="InterPro" id="IPR035919">
    <property type="entry name" value="EAL_sf"/>
</dbReference>
<dbReference type="InterPro" id="IPR000160">
    <property type="entry name" value="GGDEF_dom"/>
</dbReference>
<evidence type="ECO:0000259" key="3">
    <source>
        <dbReference type="PROSITE" id="PS50883"/>
    </source>
</evidence>